<dbReference type="RefSeq" id="XP_016452751.1">
    <property type="nucleotide sequence ID" value="XM_016597265.1"/>
</dbReference>
<organism evidence="2">
    <name type="scientific">Nicotiana tabacum</name>
    <name type="common">Common tobacco</name>
    <dbReference type="NCBI Taxonomy" id="4097"/>
    <lineage>
        <taxon>Eukaryota</taxon>
        <taxon>Viridiplantae</taxon>
        <taxon>Streptophyta</taxon>
        <taxon>Embryophyta</taxon>
        <taxon>Tracheophyta</taxon>
        <taxon>Spermatophyta</taxon>
        <taxon>Magnoliopsida</taxon>
        <taxon>eudicotyledons</taxon>
        <taxon>Gunneridae</taxon>
        <taxon>Pentapetalae</taxon>
        <taxon>asterids</taxon>
        <taxon>lamiids</taxon>
        <taxon>Solanales</taxon>
        <taxon>Solanaceae</taxon>
        <taxon>Nicotianoideae</taxon>
        <taxon>Nicotianeae</taxon>
        <taxon>Nicotiana</taxon>
    </lineage>
</organism>
<feature type="domain" description="Aminotransferase-like plant mobile" evidence="1">
    <location>
        <begin position="67"/>
        <end position="172"/>
    </location>
</feature>
<dbReference type="OMA" id="HRSSHTW"/>
<gene>
    <name evidence="2" type="primary">LOC107777267</name>
</gene>
<evidence type="ECO:0000313" key="2">
    <source>
        <dbReference type="RefSeq" id="XP_016452751.1"/>
    </source>
</evidence>
<dbReference type="GO" id="GO:0010073">
    <property type="term" value="P:meristem maintenance"/>
    <property type="evidence" value="ECO:0007669"/>
    <property type="project" value="InterPro"/>
</dbReference>
<dbReference type="AlphaFoldDB" id="A0A1S3YKH9"/>
<protein>
    <submittedName>
        <fullName evidence="2">Serine/threonine-protein phosphatase 7 long form homolog</fullName>
    </submittedName>
</protein>
<dbReference type="PaxDb" id="4097-A0A1S3YKH9"/>
<accession>A0A1S3YKH9</accession>
<dbReference type="PANTHER" id="PTHR46033">
    <property type="entry name" value="PROTEIN MAIN-LIKE 2"/>
    <property type="match status" value="1"/>
</dbReference>
<dbReference type="InterPro" id="IPR019557">
    <property type="entry name" value="AminoTfrase-like_pln_mobile"/>
</dbReference>
<dbReference type="InterPro" id="IPR044824">
    <property type="entry name" value="MAIN-like"/>
</dbReference>
<reference evidence="2" key="1">
    <citation type="submission" date="2025-08" db="UniProtKB">
        <authorList>
            <consortium name="RefSeq"/>
        </authorList>
    </citation>
    <scope>IDENTIFICATION</scope>
</reference>
<dbReference type="OrthoDB" id="1937804at2759"/>
<sequence>MEVPPLHPRPARLELLLLKGDHRSSHTWEGQLLAQTFRARRVYDMWGFLREHPLYPRIVRRLQGTSFYRIVEIGQLQLDWSLITTLIERWRPEKHTFHLSIGEVTITLQDVEVLYGLPVDGHPVALSNSIREYTGLHYMEMLQRLTGFQPPDETASVGASRLQLTPVRQHFEALHADITNDTPELHIYWYTSWCATVLGYLYMQMYWASMGTQHDVAGFLPLLQLQPPLPPLAPGAPPPFLPLARRWIDRRGYGREYHADKILDKYLNVV</sequence>
<dbReference type="KEGG" id="nta:107777267"/>
<proteinExistence type="predicted"/>
<dbReference type="PANTHER" id="PTHR46033:SF8">
    <property type="entry name" value="PROTEIN MAINTENANCE OF MERISTEMS-LIKE"/>
    <property type="match status" value="1"/>
</dbReference>
<name>A0A1S3YKH9_TOBAC</name>
<dbReference type="Pfam" id="PF10536">
    <property type="entry name" value="PMD"/>
    <property type="match status" value="1"/>
</dbReference>
<evidence type="ECO:0000259" key="1">
    <source>
        <dbReference type="Pfam" id="PF10536"/>
    </source>
</evidence>